<name>A0A645IA52_9ZZZZ</name>
<dbReference type="AlphaFoldDB" id="A0A645IA52"/>
<accession>A0A645IA52</accession>
<evidence type="ECO:0000313" key="1">
    <source>
        <dbReference type="EMBL" id="MPN47309.1"/>
    </source>
</evidence>
<dbReference type="EMBL" id="VSSQ01108708">
    <property type="protein sequence ID" value="MPN47309.1"/>
    <property type="molecule type" value="Genomic_DNA"/>
</dbReference>
<proteinExistence type="predicted"/>
<comment type="caution">
    <text evidence="1">The sequence shown here is derived from an EMBL/GenBank/DDBJ whole genome shotgun (WGS) entry which is preliminary data.</text>
</comment>
<protein>
    <submittedName>
        <fullName evidence="1">Uncharacterized protein</fullName>
    </submittedName>
</protein>
<gene>
    <name evidence="1" type="ORF">SDC9_194911</name>
</gene>
<reference evidence="1" key="1">
    <citation type="submission" date="2019-08" db="EMBL/GenBank/DDBJ databases">
        <authorList>
            <person name="Kucharzyk K."/>
            <person name="Murdoch R.W."/>
            <person name="Higgins S."/>
            <person name="Loffler F."/>
        </authorList>
    </citation>
    <scope>NUCLEOTIDE SEQUENCE</scope>
</reference>
<organism evidence="1">
    <name type="scientific">bioreactor metagenome</name>
    <dbReference type="NCBI Taxonomy" id="1076179"/>
    <lineage>
        <taxon>unclassified sequences</taxon>
        <taxon>metagenomes</taxon>
        <taxon>ecological metagenomes</taxon>
    </lineage>
</organism>
<sequence>MPLSRVLNDFLDIFLCIVPPMWNVILHFPSVATLGATTPGNPFGQFRIFFYFDTPTTIFRQVPVEHIQLELCHPVDEFLDIFLRIKISAYIQHQTPISKTGRITDGDTGYRQSTILLGEKLVQRLYSIKDTCRIARNCNS</sequence>